<evidence type="ECO:0000256" key="9">
    <source>
        <dbReference type="RuleBase" id="RU000461"/>
    </source>
</evidence>
<feature type="transmembrane region" description="Helical" evidence="10">
    <location>
        <begin position="56"/>
        <end position="75"/>
    </location>
</feature>
<proteinExistence type="inferred from homology"/>
<evidence type="ECO:0000256" key="1">
    <source>
        <dbReference type="ARBA" id="ARBA00001971"/>
    </source>
</evidence>
<comment type="similarity">
    <text evidence="3 9">Belongs to the cytochrome P450 family.</text>
</comment>
<evidence type="ECO:0000313" key="11">
    <source>
        <dbReference type="EMBL" id="ETW76944.1"/>
    </source>
</evidence>
<dbReference type="OrthoDB" id="6692864at2759"/>
<dbReference type="PRINTS" id="PR00465">
    <property type="entry name" value="EP450IV"/>
</dbReference>
<dbReference type="EMBL" id="KI925464">
    <property type="protein sequence ID" value="ETW76944.1"/>
    <property type="molecule type" value="Genomic_DNA"/>
</dbReference>
<keyword evidence="12" id="KW-1185">Reference proteome</keyword>
<evidence type="ECO:0000256" key="3">
    <source>
        <dbReference type="ARBA" id="ARBA00010617"/>
    </source>
</evidence>
<comment type="pathway">
    <text evidence="2">Secondary metabolite biosynthesis.</text>
</comment>
<evidence type="ECO:0000256" key="5">
    <source>
        <dbReference type="ARBA" id="ARBA00023002"/>
    </source>
</evidence>
<keyword evidence="7 9" id="KW-0503">Monooxygenase</keyword>
<dbReference type="InterPro" id="IPR050121">
    <property type="entry name" value="Cytochrome_P450_monoxygenase"/>
</dbReference>
<dbReference type="InterPro" id="IPR001128">
    <property type="entry name" value="Cyt_P450"/>
</dbReference>
<keyword evidence="4 8" id="KW-0479">Metal-binding</keyword>
<keyword evidence="10" id="KW-0812">Transmembrane</keyword>
<dbReference type="HOGENOM" id="CLU_001570_14_10_1"/>
<sequence length="555" mass="61615">MSPAVFLVLSALSAHLIFNRLEPRDAGSLVFLTVGFPAVLSVVLRPQGVSILSSVLSSYAVYLSSLVLSVVVYRISPFHPLAKYPGPLFLKISRFSAWVIVMGGNQHRYYHSLHQRYGPYVRTGPNHLHISDAAAIPAVLASRNFTKGGRYNVTHSTASLLNILDPQEHSQRRRIWDRAFSSNAIKGYQDSLYTRVSQLVSILEKNSETGSVNLSQWLSLFSFDFMGDLAYGGIFELMKDGGDTHGFVKMSTLGIEQQEILGTMPWLRAFYRLLPNSGDTMRLRAFAKDTVMKRVAKGSMIRDIFYFLMDEDGAGGKALPFPVLAAEASFAIVAGSDTSGVTLVNIFYYLLSNMKAYRRLQAEIDRAVSESAIDPAALNTLPYLNAVINETLRLQPLVPNGVQRVLSPKTGGTLVCGNYIPPNTTVQVSNYSVQRDPLNFSPSPDGFWPERWLIADADKAEAPVSDWISSEPAVTCLNRSAFFPFSYGPTNCAGKTLAMIEMRAVVISMMRRFEAELAPQWSAEKYESELNDYYILTKGQLDVNLRLRDGQTHIE</sequence>
<evidence type="ECO:0000256" key="6">
    <source>
        <dbReference type="ARBA" id="ARBA00023004"/>
    </source>
</evidence>
<dbReference type="PANTHER" id="PTHR24305:SF187">
    <property type="entry name" value="P450, PUTATIVE (EUROFUNG)-RELATED"/>
    <property type="match status" value="1"/>
</dbReference>
<evidence type="ECO:0000256" key="8">
    <source>
        <dbReference type="PIRSR" id="PIRSR602403-1"/>
    </source>
</evidence>
<dbReference type="CDD" id="cd11061">
    <property type="entry name" value="CYP67-like"/>
    <property type="match status" value="1"/>
</dbReference>
<dbReference type="GO" id="GO:0016705">
    <property type="term" value="F:oxidoreductase activity, acting on paired donors, with incorporation or reduction of molecular oxygen"/>
    <property type="evidence" value="ECO:0007669"/>
    <property type="project" value="InterPro"/>
</dbReference>
<comment type="cofactor">
    <cofactor evidence="1 8">
        <name>heme</name>
        <dbReference type="ChEBI" id="CHEBI:30413"/>
    </cofactor>
</comment>
<keyword evidence="8 9" id="KW-0349">Heme</keyword>
<dbReference type="InterPro" id="IPR036396">
    <property type="entry name" value="Cyt_P450_sf"/>
</dbReference>
<dbReference type="SUPFAM" id="SSF48264">
    <property type="entry name" value="Cytochrome P450"/>
    <property type="match status" value="1"/>
</dbReference>
<evidence type="ECO:0000256" key="7">
    <source>
        <dbReference type="ARBA" id="ARBA00023033"/>
    </source>
</evidence>
<dbReference type="STRING" id="747525.W4JU12"/>
<dbReference type="Proteomes" id="UP000030671">
    <property type="component" value="Unassembled WGS sequence"/>
</dbReference>
<dbReference type="Gene3D" id="1.10.630.10">
    <property type="entry name" value="Cytochrome P450"/>
    <property type="match status" value="1"/>
</dbReference>
<evidence type="ECO:0000256" key="4">
    <source>
        <dbReference type="ARBA" id="ARBA00022723"/>
    </source>
</evidence>
<dbReference type="InterPro" id="IPR002403">
    <property type="entry name" value="Cyt_P450_E_grp-IV"/>
</dbReference>
<feature type="transmembrane region" description="Helical" evidence="10">
    <location>
        <begin position="26"/>
        <end position="44"/>
    </location>
</feature>
<dbReference type="AlphaFoldDB" id="W4JU12"/>
<evidence type="ECO:0000313" key="12">
    <source>
        <dbReference type="Proteomes" id="UP000030671"/>
    </source>
</evidence>
<dbReference type="GO" id="GO:0005506">
    <property type="term" value="F:iron ion binding"/>
    <property type="evidence" value="ECO:0007669"/>
    <property type="project" value="InterPro"/>
</dbReference>
<dbReference type="eggNOG" id="KOG0158">
    <property type="taxonomic scope" value="Eukaryota"/>
</dbReference>
<reference evidence="11 12" key="1">
    <citation type="journal article" date="2012" name="New Phytol.">
        <title>Insight into trade-off between wood decay and parasitism from the genome of a fungal forest pathogen.</title>
        <authorList>
            <person name="Olson A."/>
            <person name="Aerts A."/>
            <person name="Asiegbu F."/>
            <person name="Belbahri L."/>
            <person name="Bouzid O."/>
            <person name="Broberg A."/>
            <person name="Canback B."/>
            <person name="Coutinho P.M."/>
            <person name="Cullen D."/>
            <person name="Dalman K."/>
            <person name="Deflorio G."/>
            <person name="van Diepen L.T."/>
            <person name="Dunand C."/>
            <person name="Duplessis S."/>
            <person name="Durling M."/>
            <person name="Gonthier P."/>
            <person name="Grimwood J."/>
            <person name="Fossdal C.G."/>
            <person name="Hansson D."/>
            <person name="Henrissat B."/>
            <person name="Hietala A."/>
            <person name="Himmelstrand K."/>
            <person name="Hoffmeister D."/>
            <person name="Hogberg N."/>
            <person name="James T.Y."/>
            <person name="Karlsson M."/>
            <person name="Kohler A."/>
            <person name="Kues U."/>
            <person name="Lee Y.H."/>
            <person name="Lin Y.C."/>
            <person name="Lind M."/>
            <person name="Lindquist E."/>
            <person name="Lombard V."/>
            <person name="Lucas S."/>
            <person name="Lunden K."/>
            <person name="Morin E."/>
            <person name="Murat C."/>
            <person name="Park J."/>
            <person name="Raffaello T."/>
            <person name="Rouze P."/>
            <person name="Salamov A."/>
            <person name="Schmutz J."/>
            <person name="Solheim H."/>
            <person name="Stahlberg J."/>
            <person name="Velez H."/>
            <person name="de Vries R.P."/>
            <person name="Wiebenga A."/>
            <person name="Woodward S."/>
            <person name="Yakovlev I."/>
            <person name="Garbelotto M."/>
            <person name="Martin F."/>
            <person name="Grigoriev I.V."/>
            <person name="Stenlid J."/>
        </authorList>
    </citation>
    <scope>NUCLEOTIDE SEQUENCE [LARGE SCALE GENOMIC DNA]</scope>
    <source>
        <strain evidence="11 12">TC 32-1</strain>
    </source>
</reference>
<dbReference type="KEGG" id="hir:HETIRDRAFT_481064"/>
<organism evidence="11 12">
    <name type="scientific">Heterobasidion irregulare (strain TC 32-1)</name>
    <dbReference type="NCBI Taxonomy" id="747525"/>
    <lineage>
        <taxon>Eukaryota</taxon>
        <taxon>Fungi</taxon>
        <taxon>Dikarya</taxon>
        <taxon>Basidiomycota</taxon>
        <taxon>Agaricomycotina</taxon>
        <taxon>Agaricomycetes</taxon>
        <taxon>Russulales</taxon>
        <taxon>Bondarzewiaceae</taxon>
        <taxon>Heterobasidion</taxon>
        <taxon>Heterobasidion annosum species complex</taxon>
    </lineage>
</organism>
<dbReference type="PANTHER" id="PTHR24305">
    <property type="entry name" value="CYTOCHROME P450"/>
    <property type="match status" value="1"/>
</dbReference>
<dbReference type="GeneID" id="20677954"/>
<dbReference type="GO" id="GO:0020037">
    <property type="term" value="F:heme binding"/>
    <property type="evidence" value="ECO:0007669"/>
    <property type="project" value="InterPro"/>
</dbReference>
<gene>
    <name evidence="11" type="ORF">HETIRDRAFT_481064</name>
</gene>
<keyword evidence="10" id="KW-0472">Membrane</keyword>
<dbReference type="InterPro" id="IPR017972">
    <property type="entry name" value="Cyt_P450_CS"/>
</dbReference>
<accession>W4JU12</accession>
<evidence type="ECO:0000256" key="10">
    <source>
        <dbReference type="SAM" id="Phobius"/>
    </source>
</evidence>
<keyword evidence="5 9" id="KW-0560">Oxidoreductase</keyword>
<evidence type="ECO:0000256" key="2">
    <source>
        <dbReference type="ARBA" id="ARBA00005179"/>
    </source>
</evidence>
<dbReference type="Pfam" id="PF00067">
    <property type="entry name" value="p450"/>
    <property type="match status" value="1"/>
</dbReference>
<dbReference type="GO" id="GO:0004497">
    <property type="term" value="F:monooxygenase activity"/>
    <property type="evidence" value="ECO:0007669"/>
    <property type="project" value="UniProtKB-KW"/>
</dbReference>
<dbReference type="InParanoid" id="W4JU12"/>
<keyword evidence="10" id="KW-1133">Transmembrane helix</keyword>
<name>W4JU12_HETIT</name>
<feature type="binding site" description="axial binding residue" evidence="8">
    <location>
        <position position="492"/>
    </location>
    <ligand>
        <name>heme</name>
        <dbReference type="ChEBI" id="CHEBI:30413"/>
    </ligand>
    <ligandPart>
        <name>Fe</name>
        <dbReference type="ChEBI" id="CHEBI:18248"/>
    </ligandPart>
</feature>
<dbReference type="RefSeq" id="XP_009551802.1">
    <property type="nucleotide sequence ID" value="XM_009553507.1"/>
</dbReference>
<dbReference type="PROSITE" id="PS00086">
    <property type="entry name" value="CYTOCHROME_P450"/>
    <property type="match status" value="1"/>
</dbReference>
<protein>
    <submittedName>
        <fullName evidence="11">Uncharacterized protein</fullName>
    </submittedName>
</protein>
<keyword evidence="6 8" id="KW-0408">Iron</keyword>
<dbReference type="PRINTS" id="PR00385">
    <property type="entry name" value="P450"/>
</dbReference>